<sequence>MDTRKVPVFCYWNGSIKDGPDGPFYEGSSPRVIRVDSKIELSKLLDDLHRVTGFERGKFQIDLIGRYPSIVQQPMVKYMRLPVVDECSLETMLEVPSYHPCIINVELYLEVNQVSGPVSHQSPLANNVNSSANQSTQKSSLTEAAYVDADVNVTVRNNMLRTPQEHNNNGLIEYEQSTDAGNCGNVIFSSLWLEECELQVGMRFRDKDELAKAVRLFSNRRQRKYIAYEYTSTFECRRQCGWALKVAKTESNGFEIIEHTGPHSCKPEDVSSDFLASEIEGLIKAQPSLSITELNKWVKDEFGYTVSGDIMWNAKKKAFTAISGDLNKSFSLLPKFMAALSSSNEMLVEWQHDHFPATKGASFHSVFWAFQQSIEGFPYCRPLILVDSVDLSGNYRGKMLVAVGLDAENRIFPLAFAIITEESLSAGTWRWFFRCIRKKVTQREGLCLITSPNPDIIAVVNEPECHWAQHRVCLRHLCCKFYEVFQNNLMTEYVYKAGSTSYKSRVDYYLKKLEKMNPEARRWLDKLPLHQWTLAHDVGGLRFGVVLTTNTIFRTYDFINKSRNLPLTTCILLIFDHLAELFKSRRGLLEESMKNRREVYAKHVMTKLEEYKVTSRTHDVLPLDQSGQRFQVTEVMEVGNKKFFVQRSDRACTCGIWQLYKHPCSHVIAVCRRLNIDHLQYVNEFYNTENFLGVYAAAFNPLPGVSDWPGTYKVPRLFPPGSHAIH</sequence>
<dbReference type="PANTHER" id="PTHR31973:SF195">
    <property type="entry name" value="MUDR FAMILY TRANSPOSASE"/>
    <property type="match status" value="1"/>
</dbReference>
<evidence type="ECO:0000313" key="7">
    <source>
        <dbReference type="Proteomes" id="UP000694240"/>
    </source>
</evidence>
<dbReference type="Pfam" id="PF10551">
    <property type="entry name" value="MULE"/>
    <property type="match status" value="1"/>
</dbReference>
<dbReference type="PANTHER" id="PTHR31973">
    <property type="entry name" value="POLYPROTEIN, PUTATIVE-RELATED"/>
    <property type="match status" value="1"/>
</dbReference>
<accession>A0A8T1YDY1</accession>
<keyword evidence="7" id="KW-1185">Reference proteome</keyword>
<evidence type="ECO:0000313" key="6">
    <source>
        <dbReference type="EMBL" id="KAG7544165.1"/>
    </source>
</evidence>
<gene>
    <name evidence="6" type="ORF">ISN45_Aa07g040280</name>
</gene>
<evidence type="ECO:0000259" key="5">
    <source>
        <dbReference type="PROSITE" id="PS50966"/>
    </source>
</evidence>
<reference evidence="6 7" key="1">
    <citation type="submission" date="2020-12" db="EMBL/GenBank/DDBJ databases">
        <title>Concerted genomic and epigenomic changes stabilize Arabidopsis allopolyploids.</title>
        <authorList>
            <person name="Chen Z."/>
        </authorList>
    </citation>
    <scope>NUCLEOTIDE SEQUENCE [LARGE SCALE GENOMIC DNA]</scope>
    <source>
        <strain evidence="6">Allo738</strain>
        <tissue evidence="6">Leaf</tissue>
    </source>
</reference>
<proteinExistence type="predicted"/>
<dbReference type="Pfam" id="PF04434">
    <property type="entry name" value="SWIM"/>
    <property type="match status" value="1"/>
</dbReference>
<evidence type="ECO:0000256" key="1">
    <source>
        <dbReference type="ARBA" id="ARBA00022723"/>
    </source>
</evidence>
<dbReference type="InterPro" id="IPR007527">
    <property type="entry name" value="Znf_SWIM"/>
</dbReference>
<keyword evidence="1" id="KW-0479">Metal-binding</keyword>
<dbReference type="PROSITE" id="PS50966">
    <property type="entry name" value="ZF_SWIM"/>
    <property type="match status" value="1"/>
</dbReference>
<protein>
    <submittedName>
        <fullName evidence="6">Zinc finger PMZ-type</fullName>
    </submittedName>
</protein>
<dbReference type="InterPro" id="IPR018289">
    <property type="entry name" value="MULE_transposase_dom"/>
</dbReference>
<name>A0A8T1YDY1_9BRAS</name>
<dbReference type="EMBL" id="JAEFBK010000012">
    <property type="protein sequence ID" value="KAG7544165.1"/>
    <property type="molecule type" value="Genomic_DNA"/>
</dbReference>
<organism evidence="6 7">
    <name type="scientific">Arabidopsis thaliana x Arabidopsis arenosa</name>
    <dbReference type="NCBI Taxonomy" id="1240361"/>
    <lineage>
        <taxon>Eukaryota</taxon>
        <taxon>Viridiplantae</taxon>
        <taxon>Streptophyta</taxon>
        <taxon>Embryophyta</taxon>
        <taxon>Tracheophyta</taxon>
        <taxon>Spermatophyta</taxon>
        <taxon>Magnoliopsida</taxon>
        <taxon>eudicotyledons</taxon>
        <taxon>Gunneridae</taxon>
        <taxon>Pentapetalae</taxon>
        <taxon>rosids</taxon>
        <taxon>malvids</taxon>
        <taxon>Brassicales</taxon>
        <taxon>Brassicaceae</taxon>
        <taxon>Camelineae</taxon>
        <taxon>Arabidopsis</taxon>
    </lineage>
</organism>
<feature type="domain" description="SWIM-type" evidence="5">
    <location>
        <begin position="643"/>
        <end position="675"/>
    </location>
</feature>
<dbReference type="InterPro" id="IPR006564">
    <property type="entry name" value="Znf_PMZ"/>
</dbReference>
<comment type="caution">
    <text evidence="6">The sequence shown here is derived from an EMBL/GenBank/DDBJ whole genome shotgun (WGS) entry which is preliminary data.</text>
</comment>
<evidence type="ECO:0000256" key="4">
    <source>
        <dbReference type="PROSITE-ProRule" id="PRU00325"/>
    </source>
</evidence>
<evidence type="ECO:0000256" key="3">
    <source>
        <dbReference type="ARBA" id="ARBA00022833"/>
    </source>
</evidence>
<dbReference type="GO" id="GO:0008270">
    <property type="term" value="F:zinc ion binding"/>
    <property type="evidence" value="ECO:0007669"/>
    <property type="project" value="UniProtKB-KW"/>
</dbReference>
<dbReference type="SMART" id="SM00575">
    <property type="entry name" value="ZnF_PMZ"/>
    <property type="match status" value="1"/>
</dbReference>
<dbReference type="AlphaFoldDB" id="A0A8T1YDY1"/>
<dbReference type="Proteomes" id="UP000694240">
    <property type="component" value="Chromosome 12"/>
</dbReference>
<keyword evidence="2 4" id="KW-0863">Zinc-finger</keyword>
<keyword evidence="3" id="KW-0862">Zinc</keyword>
<evidence type="ECO:0000256" key="2">
    <source>
        <dbReference type="ARBA" id="ARBA00022771"/>
    </source>
</evidence>